<gene>
    <name evidence="2" type="ORF">GCM10023184_02460</name>
</gene>
<comment type="caution">
    <text evidence="2">The sequence shown here is derived from an EMBL/GenBank/DDBJ whole genome shotgun (WGS) entry which is preliminary data.</text>
</comment>
<accession>A0ABP8G711</accession>
<dbReference type="Proteomes" id="UP001501725">
    <property type="component" value="Unassembled WGS sequence"/>
</dbReference>
<sequence length="108" mass="11508">MAFRKAGRGAQVEDPEAGALFHLFGSYLRFEVPGGLRGGGSGKQEGKEQKEAKRHGNAFFFREAAKRPGAAPPINAGAHPKIVVPPGNGCPPLTFDRKGMVFPFSNCL</sequence>
<keyword evidence="3" id="KW-1185">Reference proteome</keyword>
<evidence type="ECO:0000313" key="2">
    <source>
        <dbReference type="EMBL" id="GAA4318315.1"/>
    </source>
</evidence>
<name>A0ABP8G711_9BACT</name>
<feature type="region of interest" description="Disordered" evidence="1">
    <location>
        <begin position="35"/>
        <end position="55"/>
    </location>
</feature>
<organism evidence="2 3">
    <name type="scientific">Flaviaesturariibacter amylovorans</name>
    <dbReference type="NCBI Taxonomy" id="1084520"/>
    <lineage>
        <taxon>Bacteria</taxon>
        <taxon>Pseudomonadati</taxon>
        <taxon>Bacteroidota</taxon>
        <taxon>Chitinophagia</taxon>
        <taxon>Chitinophagales</taxon>
        <taxon>Chitinophagaceae</taxon>
        <taxon>Flaviaestuariibacter</taxon>
    </lineage>
</organism>
<proteinExistence type="predicted"/>
<protein>
    <submittedName>
        <fullName evidence="2">Uncharacterized protein</fullName>
    </submittedName>
</protein>
<reference evidence="3" key="1">
    <citation type="journal article" date="2019" name="Int. J. Syst. Evol. Microbiol.">
        <title>The Global Catalogue of Microorganisms (GCM) 10K type strain sequencing project: providing services to taxonomists for standard genome sequencing and annotation.</title>
        <authorList>
            <consortium name="The Broad Institute Genomics Platform"/>
            <consortium name="The Broad Institute Genome Sequencing Center for Infectious Disease"/>
            <person name="Wu L."/>
            <person name="Ma J."/>
        </authorList>
    </citation>
    <scope>NUCLEOTIDE SEQUENCE [LARGE SCALE GENOMIC DNA]</scope>
    <source>
        <strain evidence="3">JCM 17919</strain>
    </source>
</reference>
<evidence type="ECO:0000313" key="3">
    <source>
        <dbReference type="Proteomes" id="UP001501725"/>
    </source>
</evidence>
<evidence type="ECO:0000256" key="1">
    <source>
        <dbReference type="SAM" id="MobiDB-lite"/>
    </source>
</evidence>
<dbReference type="EMBL" id="BAABGY010000001">
    <property type="protein sequence ID" value="GAA4318315.1"/>
    <property type="molecule type" value="Genomic_DNA"/>
</dbReference>